<evidence type="ECO:0000313" key="1">
    <source>
        <dbReference type="EMBL" id="PYH44298.1"/>
    </source>
</evidence>
<protein>
    <submittedName>
        <fullName evidence="1">Uncharacterized protein</fullName>
    </submittedName>
</protein>
<dbReference type="EMBL" id="KZ821238">
    <property type="protein sequence ID" value="PYH44298.1"/>
    <property type="molecule type" value="Genomic_DNA"/>
</dbReference>
<proteinExistence type="predicted"/>
<reference evidence="1 2" key="1">
    <citation type="submission" date="2016-12" db="EMBL/GenBank/DDBJ databases">
        <title>The genomes of Aspergillus section Nigri reveals drivers in fungal speciation.</title>
        <authorList>
            <consortium name="DOE Joint Genome Institute"/>
            <person name="Vesth T.C."/>
            <person name="Nybo J."/>
            <person name="Theobald S."/>
            <person name="Brandl J."/>
            <person name="Frisvad J.C."/>
            <person name="Nielsen K.F."/>
            <person name="Lyhne E.K."/>
            <person name="Kogle M.E."/>
            <person name="Kuo A."/>
            <person name="Riley R."/>
            <person name="Clum A."/>
            <person name="Nolan M."/>
            <person name="Lipzen A."/>
            <person name="Salamov A."/>
            <person name="Henrissat B."/>
            <person name="Wiebenga A."/>
            <person name="De Vries R.P."/>
            <person name="Grigoriev I.V."/>
            <person name="Mortensen U.H."/>
            <person name="Andersen M.R."/>
            <person name="Baker S.E."/>
        </authorList>
    </citation>
    <scope>NUCLEOTIDE SEQUENCE [LARGE SCALE GENOMIC DNA]</scope>
    <source>
        <strain evidence="1 2">JOP 1030-1</strain>
    </source>
</reference>
<dbReference type="OrthoDB" id="408373at2759"/>
<sequence>MGSWLLRRDLIDRVGAWYPSTAFDPVINKLPGYHCQTLAYPSIQQATTVQDFQADIDTVWSLVQQEADKGHDVPDGDRWAQALGSHAYVTMTLPATSSAYLHIPSSDLLCEED</sequence>
<dbReference type="RefSeq" id="XP_025430280.1">
    <property type="nucleotide sequence ID" value="XM_025578175.1"/>
</dbReference>
<dbReference type="STRING" id="1450539.A0A318ZVY5"/>
<name>A0A318ZVY5_9EURO</name>
<dbReference type="Proteomes" id="UP000248349">
    <property type="component" value="Unassembled WGS sequence"/>
</dbReference>
<keyword evidence="2" id="KW-1185">Reference proteome</keyword>
<dbReference type="GeneID" id="37079404"/>
<accession>A0A318ZVY5</accession>
<evidence type="ECO:0000313" key="2">
    <source>
        <dbReference type="Proteomes" id="UP000248349"/>
    </source>
</evidence>
<organism evidence="1 2">
    <name type="scientific">Aspergillus saccharolyticus JOP 1030-1</name>
    <dbReference type="NCBI Taxonomy" id="1450539"/>
    <lineage>
        <taxon>Eukaryota</taxon>
        <taxon>Fungi</taxon>
        <taxon>Dikarya</taxon>
        <taxon>Ascomycota</taxon>
        <taxon>Pezizomycotina</taxon>
        <taxon>Eurotiomycetes</taxon>
        <taxon>Eurotiomycetidae</taxon>
        <taxon>Eurotiales</taxon>
        <taxon>Aspergillaceae</taxon>
        <taxon>Aspergillus</taxon>
        <taxon>Aspergillus subgen. Circumdati</taxon>
    </lineage>
</organism>
<gene>
    <name evidence="1" type="ORF">BP01DRAFT_392823</name>
</gene>
<dbReference type="AlphaFoldDB" id="A0A318ZVY5"/>